<dbReference type="InterPro" id="IPR036514">
    <property type="entry name" value="SGNH_hydro_sf"/>
</dbReference>
<gene>
    <name evidence="3" type="ORF">AJ79_00616</name>
</gene>
<dbReference type="SUPFAM" id="SSF52266">
    <property type="entry name" value="SGNH hydrolase"/>
    <property type="match status" value="1"/>
</dbReference>
<sequence length="238" mass="25335">MQRIMKAVTAVACLASTGIAAVVPAVSRRAETVKIMPLGDSITGSPGCWRALLWQQLQNAGITNTDFVGSLPGDGCGFEYDSENEGHGGILATNIVAQNQLPPWLESAQPDIVMVHLGTNDAWSNVETAKIIETHSTLVDQMRESNPNMVILLAQIIPMNPTNCNGCGPRVEEFNSAVAEWAPTKSTEESPIVIVDCFTGFDTGTDTGDGVHPNEAGNEKIANSWFEPLSEAIKQVGG</sequence>
<organism evidence="3 4">
    <name type="scientific">Helicocarpus griseus UAMH5409</name>
    <dbReference type="NCBI Taxonomy" id="1447875"/>
    <lineage>
        <taxon>Eukaryota</taxon>
        <taxon>Fungi</taxon>
        <taxon>Dikarya</taxon>
        <taxon>Ascomycota</taxon>
        <taxon>Pezizomycotina</taxon>
        <taxon>Eurotiomycetes</taxon>
        <taxon>Eurotiomycetidae</taxon>
        <taxon>Onygenales</taxon>
        <taxon>Ajellomycetaceae</taxon>
        <taxon>Helicocarpus</taxon>
    </lineage>
</organism>
<dbReference type="Pfam" id="PF13472">
    <property type="entry name" value="Lipase_GDSL_2"/>
    <property type="match status" value="1"/>
</dbReference>
<dbReference type="PANTHER" id="PTHR30383">
    <property type="entry name" value="THIOESTERASE 1/PROTEASE 1/LYSOPHOSPHOLIPASE L1"/>
    <property type="match status" value="1"/>
</dbReference>
<dbReference type="Gene3D" id="3.40.50.1110">
    <property type="entry name" value="SGNH hydrolase"/>
    <property type="match status" value="1"/>
</dbReference>
<dbReference type="GO" id="GO:0004622">
    <property type="term" value="F:phosphatidylcholine lysophospholipase activity"/>
    <property type="evidence" value="ECO:0007669"/>
    <property type="project" value="TreeGrafter"/>
</dbReference>
<dbReference type="PANTHER" id="PTHR30383:SF2">
    <property type="entry name" value="CELLULOSE-BINDING PROTEIN"/>
    <property type="match status" value="1"/>
</dbReference>
<name>A0A2B7YCF6_9EURO</name>
<feature type="domain" description="SGNH hydrolase-type esterase" evidence="2">
    <location>
        <begin position="38"/>
        <end position="219"/>
    </location>
</feature>
<reference evidence="3 4" key="1">
    <citation type="submission" date="2017-10" db="EMBL/GenBank/DDBJ databases">
        <title>Comparative genomics in systemic dimorphic fungi from Ajellomycetaceae.</title>
        <authorList>
            <person name="Munoz J.F."/>
            <person name="Mcewen J.G."/>
            <person name="Clay O.K."/>
            <person name="Cuomo C.A."/>
        </authorList>
    </citation>
    <scope>NUCLEOTIDE SEQUENCE [LARGE SCALE GENOMIC DNA]</scope>
    <source>
        <strain evidence="3 4">UAMH5409</strain>
    </source>
</reference>
<accession>A0A2B7YCF6</accession>
<evidence type="ECO:0000313" key="4">
    <source>
        <dbReference type="Proteomes" id="UP000223968"/>
    </source>
</evidence>
<dbReference type="InterPro" id="IPR013830">
    <property type="entry name" value="SGNH_hydro"/>
</dbReference>
<feature type="chain" id="PRO_5012676791" description="SGNH hydrolase-type esterase domain-containing protein" evidence="1">
    <location>
        <begin position="21"/>
        <end position="238"/>
    </location>
</feature>
<keyword evidence="4" id="KW-1185">Reference proteome</keyword>
<evidence type="ECO:0000313" key="3">
    <source>
        <dbReference type="EMBL" id="PGH18277.1"/>
    </source>
</evidence>
<dbReference type="OrthoDB" id="4181430at2759"/>
<evidence type="ECO:0000259" key="2">
    <source>
        <dbReference type="Pfam" id="PF13472"/>
    </source>
</evidence>
<dbReference type="Proteomes" id="UP000223968">
    <property type="component" value="Unassembled WGS sequence"/>
</dbReference>
<dbReference type="AlphaFoldDB" id="A0A2B7YCF6"/>
<feature type="signal peptide" evidence="1">
    <location>
        <begin position="1"/>
        <end position="20"/>
    </location>
</feature>
<dbReference type="EMBL" id="PDNB01000005">
    <property type="protein sequence ID" value="PGH18277.1"/>
    <property type="molecule type" value="Genomic_DNA"/>
</dbReference>
<proteinExistence type="predicted"/>
<dbReference type="InterPro" id="IPR051532">
    <property type="entry name" value="Ester_Hydrolysis_Enzymes"/>
</dbReference>
<keyword evidence="1" id="KW-0732">Signal</keyword>
<protein>
    <recommendedName>
        <fullName evidence="2">SGNH hydrolase-type esterase domain-containing protein</fullName>
    </recommendedName>
</protein>
<dbReference type="CDD" id="cd01833">
    <property type="entry name" value="XynB_like"/>
    <property type="match status" value="1"/>
</dbReference>
<evidence type="ECO:0000256" key="1">
    <source>
        <dbReference type="SAM" id="SignalP"/>
    </source>
</evidence>
<comment type="caution">
    <text evidence="3">The sequence shown here is derived from an EMBL/GenBank/DDBJ whole genome shotgun (WGS) entry which is preliminary data.</text>
</comment>